<sequence>MGALEAVWKFAIYRGGARIASRRVGTGARFVMWLGVVSSTTILDFRSHRALREPQSERHLYDANFQTASKNLPQKFVNTMCYFLRKSL</sequence>
<dbReference type="AlphaFoldDB" id="A0A450ULH1"/>
<evidence type="ECO:0000313" key="2">
    <source>
        <dbReference type="EMBL" id="VFJ94109.1"/>
    </source>
</evidence>
<organism evidence="1">
    <name type="scientific">Candidatus Kentrum eta</name>
    <dbReference type="NCBI Taxonomy" id="2126337"/>
    <lineage>
        <taxon>Bacteria</taxon>
        <taxon>Pseudomonadati</taxon>
        <taxon>Pseudomonadota</taxon>
        <taxon>Gammaproteobacteria</taxon>
        <taxon>Candidatus Kentrum</taxon>
    </lineage>
</organism>
<evidence type="ECO:0000313" key="3">
    <source>
        <dbReference type="EMBL" id="VFK02268.1"/>
    </source>
</evidence>
<gene>
    <name evidence="1" type="ORF">BECKH772A_GA0070896_1005610</name>
    <name evidence="2" type="ORF">BECKH772B_GA0070898_1005511</name>
    <name evidence="3" type="ORF">BECKH772C_GA0070978_100864</name>
</gene>
<name>A0A450ULH1_9GAMM</name>
<dbReference type="EMBL" id="CAADFI010000055">
    <property type="protein sequence ID" value="VFJ94109.1"/>
    <property type="molecule type" value="Genomic_DNA"/>
</dbReference>
<proteinExistence type="predicted"/>
<dbReference type="EMBL" id="CAADFJ010000086">
    <property type="protein sequence ID" value="VFK02268.1"/>
    <property type="molecule type" value="Genomic_DNA"/>
</dbReference>
<evidence type="ECO:0000313" key="1">
    <source>
        <dbReference type="EMBL" id="VFJ93392.1"/>
    </source>
</evidence>
<reference evidence="1" key="1">
    <citation type="submission" date="2019-02" db="EMBL/GenBank/DDBJ databases">
        <authorList>
            <person name="Gruber-Vodicka R. H."/>
            <person name="Seah K. B. B."/>
        </authorList>
    </citation>
    <scope>NUCLEOTIDE SEQUENCE</scope>
    <source>
        <strain evidence="3">BECK_SA2B12</strain>
        <strain evidence="1">BECK_SA2B15</strain>
        <strain evidence="2">BECK_SA2B20</strain>
    </source>
</reference>
<dbReference type="EMBL" id="CAADFG010000056">
    <property type="protein sequence ID" value="VFJ93392.1"/>
    <property type="molecule type" value="Genomic_DNA"/>
</dbReference>
<protein>
    <submittedName>
        <fullName evidence="1">Uncharacterized protein</fullName>
    </submittedName>
</protein>
<accession>A0A450ULH1</accession>